<dbReference type="PANTHER" id="PTHR33546:SF1">
    <property type="entry name" value="LARGE, MULTIFUNCTIONAL SECRETED PROTEIN"/>
    <property type="match status" value="1"/>
</dbReference>
<keyword evidence="1" id="KW-0812">Transmembrane</keyword>
<organism evidence="3 4">
    <name type="scientific">Geothermobacter hydrogeniphilus</name>
    <dbReference type="NCBI Taxonomy" id="1969733"/>
    <lineage>
        <taxon>Bacteria</taxon>
        <taxon>Pseudomonadati</taxon>
        <taxon>Thermodesulfobacteriota</taxon>
        <taxon>Desulfuromonadia</taxon>
        <taxon>Desulfuromonadales</taxon>
        <taxon>Geothermobacteraceae</taxon>
        <taxon>Geothermobacter</taxon>
    </lineage>
</organism>
<feature type="transmembrane region" description="Helical" evidence="1">
    <location>
        <begin position="57"/>
        <end position="77"/>
    </location>
</feature>
<dbReference type="Pfam" id="PF22807">
    <property type="entry name" value="TrAA12"/>
    <property type="match status" value="1"/>
</dbReference>
<dbReference type="Proteomes" id="UP000236340">
    <property type="component" value="Unassembled WGS sequence"/>
</dbReference>
<dbReference type="SUPFAM" id="SSF50952">
    <property type="entry name" value="Soluble quinoprotein glucose dehydrogenase"/>
    <property type="match status" value="1"/>
</dbReference>
<dbReference type="RefSeq" id="WP_103116411.1">
    <property type="nucleotide sequence ID" value="NZ_PPFX01000041.1"/>
</dbReference>
<proteinExistence type="predicted"/>
<sequence>MPRSFHFILFTLILAVGVFAGVGLERFPFLSPFWWLGPILLLSIGLSGLLKHFSSYYLFLALPLAAFLAFAVGNRVWPPSSGSTPPRTETADGLVPVPLGGNDSLPRHVLYAPAGTRITVFAAGLQKPRLLRFNSQGVLFVSLPGAGRVLALPDNDGDGRADRSVVFADGLNRPHGLDFYLGALFVAETGKVVSLRDLDGDLRADQKHVVSSDLPAGGGHWTRSLLADGHGSLYVSVGSDCNACLEEDPRRATVLKIRAAGGRGRIFAFGLRNSVGLALDPVSGEIWASDNGRDLLGDDLPPDEINLLRDGGDYGWPYCYGRRVPDPELGSRLRCRQTQPSEVDLPAHSAPLGITFGNGLKAEPWIRRSLLVAYHGSWNRTVPTGYKVVSIPFRQGRPAGPPRNLLRGWLVNGRAWGRPVAPLVGPDGALYLSDDLAGVIYRIVMPGSQS</sequence>
<evidence type="ECO:0000259" key="2">
    <source>
        <dbReference type="Pfam" id="PF22807"/>
    </source>
</evidence>
<keyword evidence="1" id="KW-0472">Membrane</keyword>
<evidence type="ECO:0000313" key="4">
    <source>
        <dbReference type="Proteomes" id="UP000236340"/>
    </source>
</evidence>
<gene>
    <name evidence="3" type="ORF">C2E25_14320</name>
</gene>
<accession>A0A2K2H722</accession>
<dbReference type="AlphaFoldDB" id="A0A2K2H722"/>
<dbReference type="InterPro" id="IPR011042">
    <property type="entry name" value="6-blade_b-propeller_TolB-like"/>
</dbReference>
<feature type="domain" description="Pyrroloquinoline quinone-dependent pyranose dehydrogenase beta-propeller" evidence="2">
    <location>
        <begin position="114"/>
        <end position="441"/>
    </location>
</feature>
<dbReference type="EMBL" id="PPFX01000041">
    <property type="protein sequence ID" value="PNU19051.1"/>
    <property type="molecule type" value="Genomic_DNA"/>
</dbReference>
<dbReference type="InterPro" id="IPR011041">
    <property type="entry name" value="Quinoprot_gluc/sorb_DH_b-prop"/>
</dbReference>
<dbReference type="PANTHER" id="PTHR33546">
    <property type="entry name" value="LARGE, MULTIFUNCTIONAL SECRETED PROTEIN-RELATED"/>
    <property type="match status" value="1"/>
</dbReference>
<keyword evidence="1" id="KW-1133">Transmembrane helix</keyword>
<comment type="caution">
    <text evidence="3">The sequence shown here is derived from an EMBL/GenBank/DDBJ whole genome shotgun (WGS) entry which is preliminary data.</text>
</comment>
<dbReference type="InterPro" id="IPR054539">
    <property type="entry name" value="Beta-prop_PDH"/>
</dbReference>
<dbReference type="Gene3D" id="2.120.10.30">
    <property type="entry name" value="TolB, C-terminal domain"/>
    <property type="match status" value="1"/>
</dbReference>
<protein>
    <recommendedName>
        <fullName evidence="2">Pyrroloquinoline quinone-dependent pyranose dehydrogenase beta-propeller domain-containing protein</fullName>
    </recommendedName>
</protein>
<dbReference type="OrthoDB" id="9770043at2"/>
<evidence type="ECO:0000313" key="3">
    <source>
        <dbReference type="EMBL" id="PNU19051.1"/>
    </source>
</evidence>
<reference evidence="3 4" key="1">
    <citation type="journal article" date="2018" name="Genome Announc.">
        <title>Genome Sequence of Geothermobacter sp. HR-1 Iron Reducer from the Loihi Seamount.</title>
        <authorList>
            <person name="Smith H."/>
            <person name="Abuyen K."/>
            <person name="Tremblay J."/>
            <person name="Savalia P."/>
            <person name="Perez-Rodriguez I."/>
            <person name="Emerson D."/>
            <person name="Tully B."/>
            <person name="Amend J."/>
        </authorList>
    </citation>
    <scope>NUCLEOTIDE SEQUENCE [LARGE SCALE GENOMIC DNA]</scope>
    <source>
        <strain evidence="3 4">HR-1</strain>
    </source>
</reference>
<evidence type="ECO:0000256" key="1">
    <source>
        <dbReference type="SAM" id="Phobius"/>
    </source>
</evidence>
<feature type="transmembrane region" description="Helical" evidence="1">
    <location>
        <begin position="30"/>
        <end position="50"/>
    </location>
</feature>
<name>A0A2K2H722_9BACT</name>